<evidence type="ECO:0000256" key="3">
    <source>
        <dbReference type="SAM" id="Phobius"/>
    </source>
</evidence>
<dbReference type="EMBL" id="SBKP01000023">
    <property type="protein sequence ID" value="RXR25170.1"/>
    <property type="molecule type" value="Genomic_DNA"/>
</dbReference>
<dbReference type="PRINTS" id="PR01490">
    <property type="entry name" value="RTXTOXIND"/>
</dbReference>
<dbReference type="PANTHER" id="PTHR30386">
    <property type="entry name" value="MEMBRANE FUSION SUBUNIT OF EMRAB-TOLC MULTIDRUG EFFLUX PUMP"/>
    <property type="match status" value="1"/>
</dbReference>
<keyword evidence="2" id="KW-0175">Coiled coil</keyword>
<dbReference type="PANTHER" id="PTHR30386:SF19">
    <property type="entry name" value="MULTIDRUG EXPORT PROTEIN EMRA-RELATED"/>
    <property type="match status" value="1"/>
</dbReference>
<dbReference type="Gene3D" id="2.40.30.170">
    <property type="match status" value="1"/>
</dbReference>
<keyword evidence="3" id="KW-1133">Transmembrane helix</keyword>
<name>A0A4Q1KG45_9SPHN</name>
<dbReference type="Gene3D" id="2.40.50.100">
    <property type="match status" value="1"/>
</dbReference>
<dbReference type="InterPro" id="IPR058625">
    <property type="entry name" value="MdtA-like_BSH"/>
</dbReference>
<keyword evidence="8" id="KW-1185">Reference proteome</keyword>
<dbReference type="InterPro" id="IPR058634">
    <property type="entry name" value="AaeA-lik-b-barrel"/>
</dbReference>
<dbReference type="OrthoDB" id="9811754at2"/>
<feature type="transmembrane region" description="Helical" evidence="3">
    <location>
        <begin position="33"/>
        <end position="51"/>
    </location>
</feature>
<accession>A0A4Q1KG45</accession>
<keyword evidence="3" id="KW-0812">Transmembrane</keyword>
<dbReference type="Pfam" id="PF25917">
    <property type="entry name" value="BSH_RND"/>
    <property type="match status" value="1"/>
</dbReference>
<sequence>MSEPTLTIDHNALAAGPDSAADDAARKGKRKRLFIGLAATVAVLGGGYYAYDALIASRHVETDNAYVGANVAQVTPLIGGPVRDVLVDDALPVKRGDILVRLDDTDAKLSLARAEAELALTERRVRGLAANDTGLGAQIAARAADETRAEAQLAAARADLDRARIDLRRREALAASGSVSGEELTIARNAHSTALANLKVAEAARASATANRTSAIGSRDANRALIENTTNATNPEVLAARAARDQARVDLDRTVLRAPVDGIISRRQVQVGQRVQPGAMLMIVVPIHATYVDANFKEGQLRKVKPGQRVKLTSDLYGGSVQYDGTVVGFSGGTGSAFAVVPAQNATGNWIKVVQRLPVRIRLDPKQLQTHPLRVGLSMTADIDVSN</sequence>
<evidence type="ECO:0000259" key="5">
    <source>
        <dbReference type="Pfam" id="PF25917"/>
    </source>
</evidence>
<feature type="domain" description="p-hydroxybenzoic acid efflux pump subunit AaeA-like beta-barrel" evidence="6">
    <location>
        <begin position="291"/>
        <end position="380"/>
    </location>
</feature>
<evidence type="ECO:0000313" key="8">
    <source>
        <dbReference type="Proteomes" id="UP000290958"/>
    </source>
</evidence>
<feature type="coiled-coil region" evidence="2">
    <location>
        <begin position="111"/>
        <end position="166"/>
    </location>
</feature>
<dbReference type="InterPro" id="IPR058624">
    <property type="entry name" value="MdtA-like_HH"/>
</dbReference>
<dbReference type="Pfam" id="PF25876">
    <property type="entry name" value="HH_MFP_RND"/>
    <property type="match status" value="1"/>
</dbReference>
<evidence type="ECO:0000256" key="2">
    <source>
        <dbReference type="SAM" id="Coils"/>
    </source>
</evidence>
<dbReference type="Proteomes" id="UP000290958">
    <property type="component" value="Unassembled WGS sequence"/>
</dbReference>
<feature type="domain" description="Multidrug resistance protein MdtA-like alpha-helical hairpin" evidence="4">
    <location>
        <begin position="146"/>
        <end position="211"/>
    </location>
</feature>
<dbReference type="AlphaFoldDB" id="A0A4Q1KG45"/>
<dbReference type="Pfam" id="PF25963">
    <property type="entry name" value="Beta-barrel_AAEA"/>
    <property type="match status" value="1"/>
</dbReference>
<dbReference type="Gene3D" id="1.10.287.470">
    <property type="entry name" value="Helix hairpin bin"/>
    <property type="match status" value="1"/>
</dbReference>
<evidence type="ECO:0000259" key="4">
    <source>
        <dbReference type="Pfam" id="PF25876"/>
    </source>
</evidence>
<evidence type="ECO:0000313" key="7">
    <source>
        <dbReference type="EMBL" id="RXR25170.1"/>
    </source>
</evidence>
<keyword evidence="3" id="KW-0472">Membrane</keyword>
<gene>
    <name evidence="7" type="ORF">EQG66_14535</name>
</gene>
<evidence type="ECO:0000256" key="1">
    <source>
        <dbReference type="ARBA" id="ARBA00004196"/>
    </source>
</evidence>
<dbReference type="GO" id="GO:0055085">
    <property type="term" value="P:transmembrane transport"/>
    <property type="evidence" value="ECO:0007669"/>
    <property type="project" value="InterPro"/>
</dbReference>
<organism evidence="7 8">
    <name type="scientific">Sphingobium fluviale</name>
    <dbReference type="NCBI Taxonomy" id="2506423"/>
    <lineage>
        <taxon>Bacteria</taxon>
        <taxon>Pseudomonadati</taxon>
        <taxon>Pseudomonadota</taxon>
        <taxon>Alphaproteobacteria</taxon>
        <taxon>Sphingomonadales</taxon>
        <taxon>Sphingomonadaceae</taxon>
        <taxon>Sphingobium</taxon>
    </lineage>
</organism>
<proteinExistence type="predicted"/>
<protein>
    <submittedName>
        <fullName evidence="7">HlyD family efflux transporter periplasmic adaptor subunit</fullName>
    </submittedName>
</protein>
<dbReference type="SUPFAM" id="SSF111369">
    <property type="entry name" value="HlyD-like secretion proteins"/>
    <property type="match status" value="2"/>
</dbReference>
<dbReference type="RefSeq" id="WP_100240040.1">
    <property type="nucleotide sequence ID" value="NZ_SBKP01000023.1"/>
</dbReference>
<comment type="caution">
    <text evidence="7">The sequence shown here is derived from an EMBL/GenBank/DDBJ whole genome shotgun (WGS) entry which is preliminary data.</text>
</comment>
<feature type="domain" description="Multidrug resistance protein MdtA-like barrel-sandwich hybrid" evidence="5">
    <location>
        <begin position="70"/>
        <end position="285"/>
    </location>
</feature>
<evidence type="ECO:0000259" key="6">
    <source>
        <dbReference type="Pfam" id="PF25963"/>
    </source>
</evidence>
<dbReference type="GO" id="GO:0030313">
    <property type="term" value="C:cell envelope"/>
    <property type="evidence" value="ECO:0007669"/>
    <property type="project" value="UniProtKB-SubCell"/>
</dbReference>
<reference evidence="8" key="1">
    <citation type="submission" date="2019-01" db="EMBL/GenBank/DDBJ databases">
        <title>Cytophagaceae bacterium strain CAR-16.</title>
        <authorList>
            <person name="Chen W.-M."/>
        </authorList>
    </citation>
    <scope>NUCLEOTIDE SEQUENCE [LARGE SCALE GENOMIC DNA]</scope>
    <source>
        <strain evidence="8">CHR27</strain>
    </source>
</reference>
<comment type="subcellular location">
    <subcellularLocation>
        <location evidence="1">Cell envelope</location>
    </subcellularLocation>
</comment>
<dbReference type="InterPro" id="IPR050739">
    <property type="entry name" value="MFP"/>
</dbReference>